<reference evidence="1 2" key="1">
    <citation type="journal article" date="2016" name="Nat. Commun.">
        <title>Thousands of microbial genomes shed light on interconnected biogeochemical processes in an aquifer system.</title>
        <authorList>
            <person name="Anantharaman K."/>
            <person name="Brown C.T."/>
            <person name="Hug L.A."/>
            <person name="Sharon I."/>
            <person name="Castelle C.J."/>
            <person name="Probst A.J."/>
            <person name="Thomas B.C."/>
            <person name="Singh A."/>
            <person name="Wilkins M.J."/>
            <person name="Karaoz U."/>
            <person name="Brodie E.L."/>
            <person name="Williams K.H."/>
            <person name="Hubbard S.S."/>
            <person name="Banfield J.F."/>
        </authorList>
    </citation>
    <scope>NUCLEOTIDE SEQUENCE [LARGE SCALE GENOMIC DNA]</scope>
</reference>
<name>A0A1F8DQH4_9BACT</name>
<accession>A0A1F8DQH4</accession>
<dbReference type="Proteomes" id="UP000177029">
    <property type="component" value="Unassembled WGS sequence"/>
</dbReference>
<evidence type="ECO:0000313" key="1">
    <source>
        <dbReference type="EMBL" id="OGM90883.1"/>
    </source>
</evidence>
<evidence type="ECO:0000313" key="2">
    <source>
        <dbReference type="Proteomes" id="UP000177029"/>
    </source>
</evidence>
<protein>
    <submittedName>
        <fullName evidence="1">Uncharacterized protein</fullName>
    </submittedName>
</protein>
<gene>
    <name evidence="1" type="ORF">A2755_01610</name>
</gene>
<comment type="caution">
    <text evidence="1">The sequence shown here is derived from an EMBL/GenBank/DDBJ whole genome shotgun (WGS) entry which is preliminary data.</text>
</comment>
<dbReference type="EMBL" id="MGIP01000014">
    <property type="protein sequence ID" value="OGM90883.1"/>
    <property type="molecule type" value="Genomic_DNA"/>
</dbReference>
<sequence length="100" mass="11612">MNTLRIMQKIQKLQVHTGGDSGSCFGVPSEDRLRKPLKLGPKRKKELKPGDRYLRKENERPTRRFFFYFTCIPLPKEGEYGKETALSGENISSRPEVWGR</sequence>
<organism evidence="1 2">
    <name type="scientific">Candidatus Wolfebacteria bacterium RIFCSPHIGHO2_01_FULL_48_22</name>
    <dbReference type="NCBI Taxonomy" id="1802555"/>
    <lineage>
        <taxon>Bacteria</taxon>
        <taxon>Candidatus Wolfeibacteriota</taxon>
    </lineage>
</organism>
<proteinExistence type="predicted"/>
<dbReference type="AlphaFoldDB" id="A0A1F8DQH4"/>